<dbReference type="EMBL" id="DXBN01000180">
    <property type="protein sequence ID" value="HIZ53857.1"/>
    <property type="molecule type" value="Genomic_DNA"/>
</dbReference>
<gene>
    <name evidence="11" type="ORF">IAA20_07955</name>
</gene>
<evidence type="ECO:0000256" key="6">
    <source>
        <dbReference type="ARBA" id="ARBA00022692"/>
    </source>
</evidence>
<dbReference type="AlphaFoldDB" id="A0A9D2F8E1"/>
<proteinExistence type="predicted"/>
<comment type="subcellular location">
    <subcellularLocation>
        <location evidence="1">Cell membrane</location>
        <topology evidence="1">Multi-pass membrane protein</topology>
    </subcellularLocation>
</comment>
<evidence type="ECO:0000256" key="2">
    <source>
        <dbReference type="ARBA" id="ARBA00022448"/>
    </source>
</evidence>
<organism evidence="11 12">
    <name type="scientific">Candidatus Enterococcus avicola</name>
    <dbReference type="NCBI Taxonomy" id="2838561"/>
    <lineage>
        <taxon>Bacteria</taxon>
        <taxon>Bacillati</taxon>
        <taxon>Bacillota</taxon>
        <taxon>Bacilli</taxon>
        <taxon>Lactobacillales</taxon>
        <taxon>Enterococcaceae</taxon>
        <taxon>Enterococcus</taxon>
    </lineage>
</organism>
<keyword evidence="5" id="KW-0598">Phosphotransferase system</keyword>
<keyword evidence="8 9" id="KW-0472">Membrane</keyword>
<dbReference type="GO" id="GO:0008982">
    <property type="term" value="F:protein-N(PI)-phosphohistidine-sugar phosphotransferase activity"/>
    <property type="evidence" value="ECO:0007669"/>
    <property type="project" value="InterPro"/>
</dbReference>
<keyword evidence="4" id="KW-0762">Sugar transport</keyword>
<sequence>AWAVAGGSVEPLKLFGLSIVGYQGSIFPAIIVGWLVSYLERTLRKFVPQIMDLIITPFLTITITLALVLFILGPILQTAESAVISSIIFLVEAPFGIGYIIYSALQQAIVITGLHHSISIIEIGLLNASGTNVLQVLGTASMAGQFGAAIATAFLMTNKIKRSNAISAAIPTLFGITEPLLFGVNLRSLRIFASGAVGGAAGGLLTYILQLSATGMGITFIPGLLLYTSDFGKMIQYILVILISFTVGFICVQLQRKAIIKEIA</sequence>
<reference evidence="11" key="1">
    <citation type="journal article" date="2021" name="PeerJ">
        <title>Extensive microbial diversity within the chicken gut microbiome revealed by metagenomics and culture.</title>
        <authorList>
            <person name="Gilroy R."/>
            <person name="Ravi A."/>
            <person name="Getino M."/>
            <person name="Pursley I."/>
            <person name="Horton D.L."/>
            <person name="Alikhan N.F."/>
            <person name="Baker D."/>
            <person name="Gharbi K."/>
            <person name="Hall N."/>
            <person name="Watson M."/>
            <person name="Adriaenssens E.M."/>
            <person name="Foster-Nyarko E."/>
            <person name="Jarju S."/>
            <person name="Secka A."/>
            <person name="Antonio M."/>
            <person name="Oren A."/>
            <person name="Chaudhuri R.R."/>
            <person name="La Ragione R."/>
            <person name="Hildebrand F."/>
            <person name="Pallen M.J."/>
        </authorList>
    </citation>
    <scope>NUCLEOTIDE SEQUENCE</scope>
    <source>
        <strain evidence="11">CHK172-16539</strain>
    </source>
</reference>
<dbReference type="GO" id="GO:0005886">
    <property type="term" value="C:plasma membrane"/>
    <property type="evidence" value="ECO:0007669"/>
    <property type="project" value="UniProtKB-SubCell"/>
</dbReference>
<name>A0A9D2F8E1_9ENTE</name>
<evidence type="ECO:0000256" key="4">
    <source>
        <dbReference type="ARBA" id="ARBA00022597"/>
    </source>
</evidence>
<dbReference type="Pfam" id="PF02378">
    <property type="entry name" value="PTS_EIIC"/>
    <property type="match status" value="1"/>
</dbReference>
<evidence type="ECO:0000256" key="1">
    <source>
        <dbReference type="ARBA" id="ARBA00004651"/>
    </source>
</evidence>
<dbReference type="GO" id="GO:0009401">
    <property type="term" value="P:phosphoenolpyruvate-dependent sugar phosphotransferase system"/>
    <property type="evidence" value="ECO:0007669"/>
    <property type="project" value="UniProtKB-KW"/>
</dbReference>
<feature type="transmembrane region" description="Helical" evidence="9">
    <location>
        <begin position="20"/>
        <end position="39"/>
    </location>
</feature>
<dbReference type="PANTHER" id="PTHR30175:SF7">
    <property type="entry name" value="NEGATIVE REGULATOR OF SACY ACTIVITY"/>
    <property type="match status" value="1"/>
</dbReference>
<keyword evidence="6 9" id="KW-0812">Transmembrane</keyword>
<evidence type="ECO:0000256" key="3">
    <source>
        <dbReference type="ARBA" id="ARBA00022475"/>
    </source>
</evidence>
<feature type="domain" description="PTS EIIC type-1" evidence="10">
    <location>
        <begin position="1"/>
        <end position="264"/>
    </location>
</feature>
<reference evidence="11" key="2">
    <citation type="submission" date="2021-04" db="EMBL/GenBank/DDBJ databases">
        <authorList>
            <person name="Gilroy R."/>
        </authorList>
    </citation>
    <scope>NUCLEOTIDE SEQUENCE</scope>
    <source>
        <strain evidence="11">CHK172-16539</strain>
    </source>
</reference>
<dbReference type="PANTHER" id="PTHR30175">
    <property type="entry name" value="PHOSPHOTRANSFERASE SYSTEM TRANSPORT PROTEIN"/>
    <property type="match status" value="1"/>
</dbReference>
<evidence type="ECO:0000259" key="10">
    <source>
        <dbReference type="PROSITE" id="PS51103"/>
    </source>
</evidence>
<dbReference type="GO" id="GO:0015771">
    <property type="term" value="P:trehalose transport"/>
    <property type="evidence" value="ECO:0007669"/>
    <property type="project" value="TreeGrafter"/>
</dbReference>
<evidence type="ECO:0000313" key="12">
    <source>
        <dbReference type="Proteomes" id="UP000824063"/>
    </source>
</evidence>
<evidence type="ECO:0000313" key="11">
    <source>
        <dbReference type="EMBL" id="HIZ53857.1"/>
    </source>
</evidence>
<accession>A0A9D2F8E1</accession>
<dbReference type="GO" id="GO:0090589">
    <property type="term" value="F:protein-phosphocysteine-trehalose phosphotransferase system transporter activity"/>
    <property type="evidence" value="ECO:0007669"/>
    <property type="project" value="TreeGrafter"/>
</dbReference>
<feature type="transmembrane region" description="Helical" evidence="9">
    <location>
        <begin position="234"/>
        <end position="252"/>
    </location>
</feature>
<dbReference type="InterPro" id="IPR050558">
    <property type="entry name" value="PTS_Sugar-Specific_Components"/>
</dbReference>
<protein>
    <submittedName>
        <fullName evidence="11">PTS transporter subunit EIIC</fullName>
    </submittedName>
</protein>
<feature type="non-terminal residue" evidence="11">
    <location>
        <position position="1"/>
    </location>
</feature>
<feature type="transmembrane region" description="Helical" evidence="9">
    <location>
        <begin position="134"/>
        <end position="156"/>
    </location>
</feature>
<evidence type="ECO:0000256" key="8">
    <source>
        <dbReference type="ARBA" id="ARBA00023136"/>
    </source>
</evidence>
<dbReference type="InterPro" id="IPR013013">
    <property type="entry name" value="PTS_EIIC_1"/>
</dbReference>
<dbReference type="Proteomes" id="UP000824063">
    <property type="component" value="Unassembled WGS sequence"/>
</dbReference>
<dbReference type="PROSITE" id="PS51103">
    <property type="entry name" value="PTS_EIIC_TYPE_1"/>
    <property type="match status" value="1"/>
</dbReference>
<keyword evidence="2" id="KW-0813">Transport</keyword>
<evidence type="ECO:0000256" key="5">
    <source>
        <dbReference type="ARBA" id="ARBA00022683"/>
    </source>
</evidence>
<feature type="transmembrane region" description="Helical" evidence="9">
    <location>
        <begin position="82"/>
        <end position="102"/>
    </location>
</feature>
<keyword evidence="3" id="KW-1003">Cell membrane</keyword>
<evidence type="ECO:0000256" key="7">
    <source>
        <dbReference type="ARBA" id="ARBA00022989"/>
    </source>
</evidence>
<feature type="transmembrane region" description="Helical" evidence="9">
    <location>
        <begin position="51"/>
        <end position="76"/>
    </location>
</feature>
<keyword evidence="7 9" id="KW-1133">Transmembrane helix</keyword>
<dbReference type="InterPro" id="IPR003352">
    <property type="entry name" value="PTS_EIIC"/>
</dbReference>
<evidence type="ECO:0000256" key="9">
    <source>
        <dbReference type="SAM" id="Phobius"/>
    </source>
</evidence>
<comment type="caution">
    <text evidence="11">The sequence shown here is derived from an EMBL/GenBank/DDBJ whole genome shotgun (WGS) entry which is preliminary data.</text>
</comment>